<comment type="caution">
    <text evidence="2">The sequence shown here is derived from an EMBL/GenBank/DDBJ whole genome shotgun (WGS) entry which is preliminary data.</text>
</comment>
<organism evidence="2 3">
    <name type="scientific">Rhizobium sullae</name>
    <name type="common">Rhizobium hedysari</name>
    <dbReference type="NCBI Taxonomy" id="50338"/>
    <lineage>
        <taxon>Bacteria</taxon>
        <taxon>Pseudomonadati</taxon>
        <taxon>Pseudomonadota</taxon>
        <taxon>Alphaproteobacteria</taxon>
        <taxon>Hyphomicrobiales</taxon>
        <taxon>Rhizobiaceae</taxon>
        <taxon>Rhizobium/Agrobacterium group</taxon>
        <taxon>Rhizobium</taxon>
    </lineage>
</organism>
<dbReference type="Proteomes" id="UP000294576">
    <property type="component" value="Unassembled WGS sequence"/>
</dbReference>
<reference evidence="2 3" key="1">
    <citation type="submission" date="2019-03" db="EMBL/GenBank/DDBJ databases">
        <title>Genomic Encyclopedia of Type Strains, Phase IV (KMG-V): Genome sequencing to study the core and pangenomes of soil and plant-associated prokaryotes.</title>
        <authorList>
            <person name="Whitman W."/>
        </authorList>
    </citation>
    <scope>NUCLEOTIDE SEQUENCE [LARGE SCALE GENOMIC DNA]</scope>
    <source>
        <strain evidence="2 3">Hc14</strain>
    </source>
</reference>
<accession>A0A4R3Q9N6</accession>
<keyword evidence="1" id="KW-0812">Transmembrane</keyword>
<keyword evidence="1" id="KW-1133">Transmembrane helix</keyword>
<dbReference type="AlphaFoldDB" id="A0A4R3Q9N6"/>
<evidence type="ECO:0000256" key="1">
    <source>
        <dbReference type="SAM" id="Phobius"/>
    </source>
</evidence>
<evidence type="ECO:0000313" key="3">
    <source>
        <dbReference type="Proteomes" id="UP000294576"/>
    </source>
</evidence>
<dbReference type="EMBL" id="SMBH01000008">
    <property type="protein sequence ID" value="TCU14716.1"/>
    <property type="molecule type" value="Genomic_DNA"/>
</dbReference>
<gene>
    <name evidence="2" type="ORF">EV132_10884</name>
</gene>
<evidence type="ECO:0000313" key="2">
    <source>
        <dbReference type="EMBL" id="TCU14716.1"/>
    </source>
</evidence>
<protein>
    <submittedName>
        <fullName evidence="2">Uncharacterized protein</fullName>
    </submittedName>
</protein>
<sequence length="34" mass="3802">MEWQSYSAKLMIAIISALLIITAFSLLVIIDYGI</sequence>
<feature type="transmembrane region" description="Helical" evidence="1">
    <location>
        <begin position="6"/>
        <end position="30"/>
    </location>
</feature>
<name>A0A4R3Q9N6_RHISU</name>
<proteinExistence type="predicted"/>
<keyword evidence="1" id="KW-0472">Membrane</keyword>